<dbReference type="GO" id="GO:1990063">
    <property type="term" value="C:Bam protein complex"/>
    <property type="evidence" value="ECO:0007669"/>
    <property type="project" value="TreeGrafter"/>
</dbReference>
<dbReference type="PANTHER" id="PTHR37482:SF1">
    <property type="entry name" value="OUTER MEMBRANE PROTEIN ASSEMBLY FACTOR BAME"/>
    <property type="match status" value="1"/>
</dbReference>
<dbReference type="AlphaFoldDB" id="A0A1X7ADX4"/>
<dbReference type="PROSITE" id="PS51257">
    <property type="entry name" value="PROKAR_LIPOPROTEIN"/>
    <property type="match status" value="1"/>
</dbReference>
<feature type="chain" id="PRO_5013411305" description="Outer membrane protein assembly factor BamE" evidence="6">
    <location>
        <begin position="25"/>
        <end position="151"/>
    </location>
</feature>
<keyword evidence="1 4" id="KW-0732">Signal</keyword>
<keyword evidence="4" id="KW-0564">Palmitate</keyword>
<dbReference type="Pfam" id="PF04355">
    <property type="entry name" value="BamE"/>
    <property type="match status" value="1"/>
</dbReference>
<feature type="signal peptide" evidence="6">
    <location>
        <begin position="1"/>
        <end position="24"/>
    </location>
</feature>
<comment type="similarity">
    <text evidence="4">Belongs to the BamE family.</text>
</comment>
<feature type="domain" description="Outer membrane protein assembly factor BamE" evidence="7">
    <location>
        <begin position="44"/>
        <end position="112"/>
    </location>
</feature>
<dbReference type="Gene3D" id="3.30.1450.10">
    <property type="match status" value="1"/>
</dbReference>
<keyword evidence="2 4" id="KW-0472">Membrane</keyword>
<comment type="subcellular location">
    <subcellularLocation>
        <location evidence="4">Cell outer membrane</location>
        <topology evidence="4">Lipid-anchor</topology>
    </subcellularLocation>
</comment>
<dbReference type="InterPro" id="IPR026592">
    <property type="entry name" value="BamE"/>
</dbReference>
<dbReference type="GO" id="GO:0051205">
    <property type="term" value="P:protein insertion into membrane"/>
    <property type="evidence" value="ECO:0007669"/>
    <property type="project" value="UniProtKB-UniRule"/>
</dbReference>
<gene>
    <name evidence="4 8" type="primary">bamE</name>
    <name evidence="8" type="ORF">EHSB41UT_00019</name>
</gene>
<evidence type="ECO:0000313" key="9">
    <source>
        <dbReference type="Proteomes" id="UP000196573"/>
    </source>
</evidence>
<evidence type="ECO:0000256" key="2">
    <source>
        <dbReference type="ARBA" id="ARBA00023136"/>
    </source>
</evidence>
<comment type="subunit">
    <text evidence="4">Part of the Bam complex.</text>
</comment>
<dbReference type="InterPro" id="IPR037873">
    <property type="entry name" value="BamE-like"/>
</dbReference>
<feature type="compositionally biased region" description="Basic and acidic residues" evidence="5">
    <location>
        <begin position="132"/>
        <end position="151"/>
    </location>
</feature>
<protein>
    <recommendedName>
        <fullName evidence="4">Outer membrane protein assembly factor BamE</fullName>
    </recommendedName>
</protein>
<organism evidence="8 9">
    <name type="scientific">Parendozoicomonas haliclonae</name>
    <dbReference type="NCBI Taxonomy" id="1960125"/>
    <lineage>
        <taxon>Bacteria</taxon>
        <taxon>Pseudomonadati</taxon>
        <taxon>Pseudomonadota</taxon>
        <taxon>Gammaproteobacteria</taxon>
        <taxon>Oceanospirillales</taxon>
        <taxon>Endozoicomonadaceae</taxon>
        <taxon>Parendozoicomonas</taxon>
    </lineage>
</organism>
<dbReference type="EMBL" id="FWPT01000001">
    <property type="protein sequence ID" value="SMA31497.1"/>
    <property type="molecule type" value="Genomic_DNA"/>
</dbReference>
<keyword evidence="9" id="KW-1185">Reference proteome</keyword>
<dbReference type="RefSeq" id="WP_087105711.1">
    <property type="nucleotide sequence ID" value="NZ_FWPT01000001.1"/>
</dbReference>
<dbReference type="OrthoDB" id="9808250at2"/>
<dbReference type="PANTHER" id="PTHR37482">
    <property type="entry name" value="OUTER MEMBRANE PROTEIN ASSEMBLY FACTOR BAME"/>
    <property type="match status" value="1"/>
</dbReference>
<evidence type="ECO:0000256" key="4">
    <source>
        <dbReference type="HAMAP-Rule" id="MF_00925"/>
    </source>
</evidence>
<keyword evidence="4" id="KW-0449">Lipoprotein</keyword>
<dbReference type="GO" id="GO:0043165">
    <property type="term" value="P:Gram-negative-bacterium-type cell outer membrane assembly"/>
    <property type="evidence" value="ECO:0007669"/>
    <property type="project" value="UniProtKB-UniRule"/>
</dbReference>
<dbReference type="HAMAP" id="MF_00925">
    <property type="entry name" value="OM_assembly_BamE"/>
    <property type="match status" value="1"/>
</dbReference>
<name>A0A1X7ADX4_9GAMM</name>
<reference evidence="8 9" key="1">
    <citation type="submission" date="2017-03" db="EMBL/GenBank/DDBJ databases">
        <authorList>
            <person name="Afonso C.L."/>
            <person name="Miller P.J."/>
            <person name="Scott M.A."/>
            <person name="Spackman E."/>
            <person name="Goraichik I."/>
            <person name="Dimitrov K.M."/>
            <person name="Suarez D.L."/>
            <person name="Swayne D.E."/>
        </authorList>
    </citation>
    <scope>NUCLEOTIDE SEQUENCE [LARGE SCALE GENOMIC DNA]</scope>
    <source>
        <strain evidence="8">SB41UT1</strain>
    </source>
</reference>
<evidence type="ECO:0000256" key="5">
    <source>
        <dbReference type="SAM" id="MobiDB-lite"/>
    </source>
</evidence>
<evidence type="ECO:0000256" key="1">
    <source>
        <dbReference type="ARBA" id="ARBA00022729"/>
    </source>
</evidence>
<keyword evidence="3 4" id="KW-0998">Cell outer membrane</keyword>
<sequence length="151" mass="17067">MQKHKATFALVLSAAFIGGCSWFADNNPRMLSFPGVYKIDIQQGNVITQDMVNQLRPGMTREQVRFVMGEALLPDSFNTDRWDYIYSFQPGDKARTQQTLSLFFKNDQLAYFEGDMRPGGDDNSVNDQVRAAADKDAQNAKDQAEKSIQDE</sequence>
<dbReference type="InterPro" id="IPR007450">
    <property type="entry name" value="BamE_dom"/>
</dbReference>
<evidence type="ECO:0000259" key="7">
    <source>
        <dbReference type="Pfam" id="PF04355"/>
    </source>
</evidence>
<dbReference type="GO" id="GO:0030674">
    <property type="term" value="F:protein-macromolecule adaptor activity"/>
    <property type="evidence" value="ECO:0007669"/>
    <property type="project" value="TreeGrafter"/>
</dbReference>
<dbReference type="Proteomes" id="UP000196573">
    <property type="component" value="Unassembled WGS sequence"/>
</dbReference>
<evidence type="ECO:0000313" key="8">
    <source>
        <dbReference type="EMBL" id="SMA31497.1"/>
    </source>
</evidence>
<feature type="region of interest" description="Disordered" evidence="5">
    <location>
        <begin position="115"/>
        <end position="151"/>
    </location>
</feature>
<comment type="function">
    <text evidence="4">Part of the outer membrane protein assembly complex, which is involved in assembly and insertion of beta-barrel proteins into the outer membrane.</text>
</comment>
<evidence type="ECO:0000256" key="6">
    <source>
        <dbReference type="SAM" id="SignalP"/>
    </source>
</evidence>
<accession>A0A1X7ADX4</accession>
<proteinExistence type="inferred from homology"/>
<evidence type="ECO:0000256" key="3">
    <source>
        <dbReference type="ARBA" id="ARBA00023237"/>
    </source>
</evidence>